<evidence type="ECO:0000313" key="4">
    <source>
        <dbReference type="EMBL" id="ELY93470.1"/>
    </source>
</evidence>
<keyword evidence="1" id="KW-0285">Flavoprotein</keyword>
<dbReference type="SUPFAM" id="SSF51905">
    <property type="entry name" value="FAD/NAD(P)-binding domain"/>
    <property type="match status" value="1"/>
</dbReference>
<dbReference type="PANTHER" id="PTHR48105">
    <property type="entry name" value="THIOREDOXIN REDUCTASE 1-RELATED-RELATED"/>
    <property type="match status" value="1"/>
</dbReference>
<organism evidence="4 5">
    <name type="scientific">Natrialba hulunbeirensis JCM 10989</name>
    <dbReference type="NCBI Taxonomy" id="1227493"/>
    <lineage>
        <taxon>Archaea</taxon>
        <taxon>Methanobacteriati</taxon>
        <taxon>Methanobacteriota</taxon>
        <taxon>Stenosarchaea group</taxon>
        <taxon>Halobacteria</taxon>
        <taxon>Halobacteriales</taxon>
        <taxon>Natrialbaceae</taxon>
        <taxon>Natrialba</taxon>
    </lineage>
</organism>
<name>M0A3Z6_9EURY</name>
<proteinExistence type="predicted"/>
<gene>
    <name evidence="4" type="ORF">C483_05883</name>
</gene>
<dbReference type="GO" id="GO:0016491">
    <property type="term" value="F:oxidoreductase activity"/>
    <property type="evidence" value="ECO:0007669"/>
    <property type="project" value="UniProtKB-KW"/>
</dbReference>
<reference evidence="4 5" key="1">
    <citation type="journal article" date="2014" name="PLoS Genet.">
        <title>Phylogenetically driven sequencing of extremely halophilic archaea reveals strategies for static and dynamic osmo-response.</title>
        <authorList>
            <person name="Becker E.A."/>
            <person name="Seitzer P.M."/>
            <person name="Tritt A."/>
            <person name="Larsen D."/>
            <person name="Krusor M."/>
            <person name="Yao A.I."/>
            <person name="Wu D."/>
            <person name="Madern D."/>
            <person name="Eisen J.A."/>
            <person name="Darling A.E."/>
            <person name="Facciotti M.T."/>
        </authorList>
    </citation>
    <scope>NUCLEOTIDE SEQUENCE [LARGE SCALE GENOMIC DNA]</scope>
    <source>
        <strain evidence="4 5">JCM 10989</strain>
    </source>
</reference>
<feature type="domain" description="FAD/NAD(P)-binding" evidence="3">
    <location>
        <begin position="18"/>
        <end position="82"/>
    </location>
</feature>
<evidence type="ECO:0000256" key="1">
    <source>
        <dbReference type="ARBA" id="ARBA00022630"/>
    </source>
</evidence>
<dbReference type="OrthoDB" id="214187at2157"/>
<comment type="caution">
    <text evidence="4">The sequence shown here is derived from an EMBL/GenBank/DDBJ whole genome shotgun (WGS) entry which is preliminary data.</text>
</comment>
<dbReference type="Gene3D" id="3.50.50.60">
    <property type="entry name" value="FAD/NAD(P)-binding domain"/>
    <property type="match status" value="1"/>
</dbReference>
<dbReference type="PATRIC" id="fig|1227493.4.peg.1149"/>
<dbReference type="RefSeq" id="WP_006652417.1">
    <property type="nucleotide sequence ID" value="NZ_AOIM01000014.1"/>
</dbReference>
<evidence type="ECO:0000313" key="5">
    <source>
        <dbReference type="Proteomes" id="UP000011519"/>
    </source>
</evidence>
<dbReference type="Pfam" id="PF07992">
    <property type="entry name" value="Pyr_redox_2"/>
    <property type="match status" value="1"/>
</dbReference>
<dbReference type="InterPro" id="IPR050097">
    <property type="entry name" value="Ferredoxin-NADP_redctase_2"/>
</dbReference>
<dbReference type="STRING" id="1227493.C483_05883"/>
<sequence length="324" mass="36016">MTDAADSERDAVDETDRDVVVVGGGPTGSAAAIFTARHGLDTIVFDRGNAALRRCAYLENYPGFPGGIDIEGFYDLLHAHVETAGGDLVPDLVESVDREHPDGPLVVETQEGRRVTTGAVVAAAWYDGSYLRPLGGDELFETHEHHGEEHHHFDSSYPDADGRTPIDGLYVASPNGSRNAQAVIAAGQGAHVARNLIEDHRTAQGFPDGVAERYDWLRRESEFTGEWATRERWREWYDETSDDDHDLETERYEELRTRYIDRAFETRLSESAAESRTTQGTRELVETLGTDRVLDAVDDERIRSYLGKTADEADTETQTDTETV</sequence>
<dbReference type="InterPro" id="IPR036188">
    <property type="entry name" value="FAD/NAD-bd_sf"/>
</dbReference>
<keyword evidence="2" id="KW-0560">Oxidoreductase</keyword>
<dbReference type="EMBL" id="AOIM01000014">
    <property type="protein sequence ID" value="ELY93470.1"/>
    <property type="molecule type" value="Genomic_DNA"/>
</dbReference>
<accession>M0A3Z6</accession>
<dbReference type="InterPro" id="IPR023753">
    <property type="entry name" value="FAD/NAD-binding_dom"/>
</dbReference>
<protein>
    <submittedName>
        <fullName evidence="4">Oxidoreductase (Thioredoxin-disulfide reductase-like protein)</fullName>
    </submittedName>
</protein>
<dbReference type="PRINTS" id="PR00469">
    <property type="entry name" value="PNDRDTASEII"/>
</dbReference>
<dbReference type="Proteomes" id="UP000011519">
    <property type="component" value="Unassembled WGS sequence"/>
</dbReference>
<evidence type="ECO:0000259" key="3">
    <source>
        <dbReference type="Pfam" id="PF07992"/>
    </source>
</evidence>
<keyword evidence="5" id="KW-1185">Reference proteome</keyword>
<dbReference type="AlphaFoldDB" id="M0A3Z6"/>
<evidence type="ECO:0000256" key="2">
    <source>
        <dbReference type="ARBA" id="ARBA00023002"/>
    </source>
</evidence>